<proteinExistence type="predicted"/>
<reference evidence="1" key="1">
    <citation type="submission" date="2023-11" db="EMBL/GenBank/DDBJ databases">
        <authorList>
            <person name="Poullet M."/>
        </authorList>
    </citation>
    <scope>NUCLEOTIDE SEQUENCE</scope>
    <source>
        <strain evidence="1">E1834</strain>
    </source>
</reference>
<dbReference type="EMBL" id="CAVMJV010000019">
    <property type="protein sequence ID" value="CAK5064351.1"/>
    <property type="molecule type" value="Genomic_DNA"/>
</dbReference>
<evidence type="ECO:0000313" key="1">
    <source>
        <dbReference type="EMBL" id="CAK5064351.1"/>
    </source>
</evidence>
<name>A0ACB0YVG6_MELEN</name>
<evidence type="ECO:0000313" key="2">
    <source>
        <dbReference type="Proteomes" id="UP001497535"/>
    </source>
</evidence>
<gene>
    <name evidence="1" type="ORF">MENTE1834_LOCUS17009</name>
</gene>
<keyword evidence="2" id="KW-1185">Reference proteome</keyword>
<protein>
    <submittedName>
        <fullName evidence="1">Uncharacterized protein</fullName>
    </submittedName>
</protein>
<sequence>MGCILFLFFNLFSPFFIPFELLFIEFCSLSLFFILFLFASLFWPFSSLFSLFSSPFLITSFFVSIGKSLLTGLTKHLFPICTLALFGGLPSSSIIFPKLQVFLGWPSCCTITTSPTFGSLFSEVRSLLWVHFDLSLKINKYSRVHLVQNFSKAF</sequence>
<comment type="caution">
    <text evidence="1">The sequence shown here is derived from an EMBL/GenBank/DDBJ whole genome shotgun (WGS) entry which is preliminary data.</text>
</comment>
<dbReference type="Proteomes" id="UP001497535">
    <property type="component" value="Unassembled WGS sequence"/>
</dbReference>
<accession>A0ACB0YVG6</accession>
<organism evidence="1 2">
    <name type="scientific">Meloidogyne enterolobii</name>
    <name type="common">Root-knot nematode worm</name>
    <name type="synonym">Meloidogyne mayaguensis</name>
    <dbReference type="NCBI Taxonomy" id="390850"/>
    <lineage>
        <taxon>Eukaryota</taxon>
        <taxon>Metazoa</taxon>
        <taxon>Ecdysozoa</taxon>
        <taxon>Nematoda</taxon>
        <taxon>Chromadorea</taxon>
        <taxon>Rhabditida</taxon>
        <taxon>Tylenchina</taxon>
        <taxon>Tylenchomorpha</taxon>
        <taxon>Tylenchoidea</taxon>
        <taxon>Meloidogynidae</taxon>
        <taxon>Meloidogyninae</taxon>
        <taxon>Meloidogyne</taxon>
    </lineage>
</organism>